<protein>
    <submittedName>
        <fullName evidence="2">Uncharacterized protein</fullName>
    </submittedName>
</protein>
<proteinExistence type="predicted"/>
<evidence type="ECO:0000313" key="2">
    <source>
        <dbReference type="EMBL" id="TYR75588.1"/>
    </source>
</evidence>
<organism evidence="2 3">
    <name type="scientific">Rossellomorea vietnamensis</name>
    <dbReference type="NCBI Taxonomy" id="218284"/>
    <lineage>
        <taxon>Bacteria</taxon>
        <taxon>Bacillati</taxon>
        <taxon>Bacillota</taxon>
        <taxon>Bacilli</taxon>
        <taxon>Bacillales</taxon>
        <taxon>Bacillaceae</taxon>
        <taxon>Rossellomorea</taxon>
    </lineage>
</organism>
<reference evidence="2 3" key="1">
    <citation type="submission" date="2019-08" db="EMBL/GenBank/DDBJ databases">
        <title>Bacillus genomes from the desert of Cuatro Cienegas, Coahuila.</title>
        <authorList>
            <person name="Olmedo-Alvarez G."/>
        </authorList>
    </citation>
    <scope>NUCLEOTIDE SEQUENCE [LARGE SCALE GENOMIC DNA]</scope>
    <source>
        <strain evidence="2 3">CH40_1T</strain>
    </source>
</reference>
<sequence>MAFNDKSIITDKDRRPSPQYFNPDTNQYEVITGRNGANAFIQLGTVAMESWEGSANITKTFPSERFGFAIMNDGDADLSFTINGNARTVKPGEGYSALFEAFTSVQIVADSSFRAEVLR</sequence>
<evidence type="ECO:0000313" key="3">
    <source>
        <dbReference type="Proteomes" id="UP000323317"/>
    </source>
</evidence>
<feature type="region of interest" description="Disordered" evidence="1">
    <location>
        <begin position="1"/>
        <end position="22"/>
    </location>
</feature>
<dbReference type="EMBL" id="VTEH01000006">
    <property type="protein sequence ID" value="TYR75588.1"/>
    <property type="molecule type" value="Genomic_DNA"/>
</dbReference>
<dbReference type="Proteomes" id="UP000323317">
    <property type="component" value="Unassembled WGS sequence"/>
</dbReference>
<gene>
    <name evidence="2" type="ORF">FZC79_10500</name>
</gene>
<evidence type="ECO:0000256" key="1">
    <source>
        <dbReference type="SAM" id="MobiDB-lite"/>
    </source>
</evidence>
<dbReference type="RefSeq" id="WP_148946765.1">
    <property type="nucleotide sequence ID" value="NZ_VTEH01000006.1"/>
</dbReference>
<name>A0A5D4KE39_9BACI</name>
<accession>A0A5D4KE39</accession>
<comment type="caution">
    <text evidence="2">The sequence shown here is derived from an EMBL/GenBank/DDBJ whole genome shotgun (WGS) entry which is preliminary data.</text>
</comment>
<dbReference type="AlphaFoldDB" id="A0A5D4KE39"/>